<protein>
    <submittedName>
        <fullName evidence="1">Uncharacterized protein</fullName>
    </submittedName>
</protein>
<dbReference type="STRING" id="604089.SAMN04487942_1696"/>
<dbReference type="AlphaFoldDB" id="A0A1H8LVN0"/>
<organism evidence="1 2">
    <name type="scientific">Flavobacterium sinopsychrotolerans</name>
    <dbReference type="NCBI Taxonomy" id="604089"/>
    <lineage>
        <taxon>Bacteria</taxon>
        <taxon>Pseudomonadati</taxon>
        <taxon>Bacteroidota</taxon>
        <taxon>Flavobacteriia</taxon>
        <taxon>Flavobacteriales</taxon>
        <taxon>Flavobacteriaceae</taxon>
        <taxon>Flavobacterium</taxon>
    </lineage>
</organism>
<sequence length="49" mass="5562">MNYVESFYTGIAVNNLNLKPLKMKSSLTTCLLQTNTNKYKAITYLTAKN</sequence>
<evidence type="ECO:0000313" key="2">
    <source>
        <dbReference type="Proteomes" id="UP000198657"/>
    </source>
</evidence>
<dbReference type="Proteomes" id="UP000198657">
    <property type="component" value="Unassembled WGS sequence"/>
</dbReference>
<proteinExistence type="predicted"/>
<evidence type="ECO:0000313" key="1">
    <source>
        <dbReference type="EMBL" id="SEO09090.1"/>
    </source>
</evidence>
<gene>
    <name evidence="1" type="ORF">SAMN04487942_1696</name>
</gene>
<accession>A0A1H8LVN0</accession>
<dbReference type="EMBL" id="FODN01000003">
    <property type="protein sequence ID" value="SEO09090.1"/>
    <property type="molecule type" value="Genomic_DNA"/>
</dbReference>
<reference evidence="2" key="1">
    <citation type="submission" date="2016-10" db="EMBL/GenBank/DDBJ databases">
        <authorList>
            <person name="Varghese N."/>
            <person name="Submissions S."/>
        </authorList>
    </citation>
    <scope>NUCLEOTIDE SEQUENCE [LARGE SCALE GENOMIC DNA]</scope>
    <source>
        <strain evidence="2">CGMCC 1.8704</strain>
    </source>
</reference>
<keyword evidence="2" id="KW-1185">Reference proteome</keyword>
<name>A0A1H8LVN0_9FLAO</name>